<accession>A0A3A8J2R8</accession>
<proteinExistence type="predicted"/>
<organism evidence="1 2">
    <name type="scientific">Corallococcus terminator</name>
    <dbReference type="NCBI Taxonomy" id="2316733"/>
    <lineage>
        <taxon>Bacteria</taxon>
        <taxon>Pseudomonadati</taxon>
        <taxon>Myxococcota</taxon>
        <taxon>Myxococcia</taxon>
        <taxon>Myxococcales</taxon>
        <taxon>Cystobacterineae</taxon>
        <taxon>Myxococcaceae</taxon>
        <taxon>Corallococcus</taxon>
    </lineage>
</organism>
<dbReference type="AlphaFoldDB" id="A0A3A8J2R8"/>
<reference evidence="2" key="1">
    <citation type="submission" date="2018-09" db="EMBL/GenBank/DDBJ databases">
        <authorList>
            <person name="Livingstone P.G."/>
            <person name="Whitworth D.E."/>
        </authorList>
    </citation>
    <scope>NUCLEOTIDE SEQUENCE [LARGE SCALE GENOMIC DNA]</scope>
    <source>
        <strain evidence="2">CA054A</strain>
    </source>
</reference>
<evidence type="ECO:0000313" key="1">
    <source>
        <dbReference type="EMBL" id="RKG89952.1"/>
    </source>
</evidence>
<keyword evidence="2" id="KW-1185">Reference proteome</keyword>
<protein>
    <submittedName>
        <fullName evidence="1">Uncharacterized protein</fullName>
    </submittedName>
</protein>
<comment type="caution">
    <text evidence="1">The sequence shown here is derived from an EMBL/GenBank/DDBJ whole genome shotgun (WGS) entry which is preliminary data.</text>
</comment>
<dbReference type="EMBL" id="RAVZ01000062">
    <property type="protein sequence ID" value="RKG89952.1"/>
    <property type="molecule type" value="Genomic_DNA"/>
</dbReference>
<gene>
    <name evidence="1" type="ORF">D7V88_11790</name>
</gene>
<sequence length="132" mass="14581">MQLGLEKHQVALECARAKLAALFPTHFALEPHYLYDAATGRVRFVPPELVTEWLRDGLFHLLLGALVPDVVLHASGEPSRVQAVFDFKFPCPSGNPLQWGQHPHHGAPQGELYEQALGIKRARLVAPGYGVQ</sequence>
<dbReference type="Proteomes" id="UP000268094">
    <property type="component" value="Unassembled WGS sequence"/>
</dbReference>
<name>A0A3A8J2R8_9BACT</name>
<evidence type="ECO:0000313" key="2">
    <source>
        <dbReference type="Proteomes" id="UP000268094"/>
    </source>
</evidence>